<feature type="non-terminal residue" evidence="1">
    <location>
        <position position="1"/>
    </location>
</feature>
<sequence>QYGKRLNATLPNNFKMTASNHHLFSLAHYPDLIGLVFSILDQFSNTGTYFANGHLITATMQNNHFELKGNNLVAKIFCGFCNWIGHIMSDAVGSSGAVQKGNRGSGLPIPGTEIFQLLNFKLPQTDNLTISKLCTRVFEQGYDARHAAATAVPVIINELLTRLLWAFKQYFYHKTPFEQIIKPKNNPELNRMLLCSYGTFAGIDLGDAAIHGVKTGIKTGGNYAEILMESMSRLNITLYPRLALQGYKEVMSWYNNDHYNVEEFDNYLGSEWERLANS</sequence>
<dbReference type="AlphaFoldDB" id="A0A426D387"/>
<dbReference type="EMBL" id="QWZQ01000109">
    <property type="protein sequence ID" value="RRK09173.1"/>
    <property type="molecule type" value="Genomic_DNA"/>
</dbReference>
<reference evidence="1 2" key="1">
    <citation type="submission" date="2018-08" db="EMBL/GenBank/DDBJ databases">
        <title>Genome Lactobacillus garii FI11369.</title>
        <authorList>
            <person name="Diaz M."/>
            <person name="Narbad A."/>
        </authorList>
    </citation>
    <scope>NUCLEOTIDE SEQUENCE [LARGE SCALE GENOMIC DNA]</scope>
    <source>
        <strain evidence="1 2">FI11369</strain>
    </source>
</reference>
<comment type="caution">
    <text evidence="1">The sequence shown here is derived from an EMBL/GenBank/DDBJ whole genome shotgun (WGS) entry which is preliminary data.</text>
</comment>
<organism evidence="1 2">
    <name type="scientific">Lactiplantibacillus garii</name>
    <dbReference type="NCBI Taxonomy" id="2306423"/>
    <lineage>
        <taxon>Bacteria</taxon>
        <taxon>Bacillati</taxon>
        <taxon>Bacillota</taxon>
        <taxon>Bacilli</taxon>
        <taxon>Lactobacillales</taxon>
        <taxon>Lactobacillaceae</taxon>
        <taxon>Lactiplantibacillus</taxon>
    </lineage>
</organism>
<proteinExistence type="predicted"/>
<keyword evidence="2" id="KW-1185">Reference proteome</keyword>
<dbReference type="Proteomes" id="UP000283633">
    <property type="component" value="Unassembled WGS sequence"/>
</dbReference>
<accession>A0A426D387</accession>
<name>A0A426D387_9LACO</name>
<gene>
    <name evidence="1" type="ORF">D1831_14285</name>
</gene>
<evidence type="ECO:0000313" key="2">
    <source>
        <dbReference type="Proteomes" id="UP000283633"/>
    </source>
</evidence>
<evidence type="ECO:0000313" key="1">
    <source>
        <dbReference type="EMBL" id="RRK09173.1"/>
    </source>
</evidence>
<protein>
    <submittedName>
        <fullName evidence="1">Uncharacterized protein</fullName>
    </submittedName>
</protein>